<feature type="domain" description="Reverse transcriptase" evidence="3">
    <location>
        <begin position="641"/>
        <end position="755"/>
    </location>
</feature>
<keyword evidence="1" id="KW-0175">Coiled coil</keyword>
<dbReference type="EMBL" id="CAJNYT010003034">
    <property type="protein sequence ID" value="CAF3520602.1"/>
    <property type="molecule type" value="Genomic_DNA"/>
</dbReference>
<reference evidence="5" key="1">
    <citation type="submission" date="2021-02" db="EMBL/GenBank/DDBJ databases">
        <authorList>
            <person name="Nowell W R."/>
        </authorList>
    </citation>
    <scope>NUCLEOTIDE SEQUENCE</scope>
</reference>
<evidence type="ECO:0000313" key="4">
    <source>
        <dbReference type="EMBL" id="CAF3520602.1"/>
    </source>
</evidence>
<evidence type="ECO:0000313" key="5">
    <source>
        <dbReference type="EMBL" id="CAF4916194.1"/>
    </source>
</evidence>
<evidence type="ECO:0000256" key="1">
    <source>
        <dbReference type="SAM" id="Coils"/>
    </source>
</evidence>
<dbReference type="Proteomes" id="UP000663848">
    <property type="component" value="Unassembled WGS sequence"/>
</dbReference>
<dbReference type="AlphaFoldDB" id="A0A821VZP9"/>
<dbReference type="Proteomes" id="UP000663872">
    <property type="component" value="Unassembled WGS sequence"/>
</dbReference>
<accession>A0A821VZP9</accession>
<protein>
    <recommendedName>
        <fullName evidence="3">Reverse transcriptase domain-containing protein</fullName>
    </recommendedName>
</protein>
<proteinExistence type="predicted"/>
<dbReference type="InterPro" id="IPR000477">
    <property type="entry name" value="RT_dom"/>
</dbReference>
<organism evidence="5 6">
    <name type="scientific">Rotaria socialis</name>
    <dbReference type="NCBI Taxonomy" id="392032"/>
    <lineage>
        <taxon>Eukaryota</taxon>
        <taxon>Metazoa</taxon>
        <taxon>Spiralia</taxon>
        <taxon>Gnathifera</taxon>
        <taxon>Rotifera</taxon>
        <taxon>Eurotatoria</taxon>
        <taxon>Bdelloidea</taxon>
        <taxon>Philodinida</taxon>
        <taxon>Philodinidae</taxon>
        <taxon>Rotaria</taxon>
    </lineage>
</organism>
<evidence type="ECO:0000259" key="3">
    <source>
        <dbReference type="PROSITE" id="PS50878"/>
    </source>
</evidence>
<comment type="caution">
    <text evidence="5">The sequence shown here is derived from an EMBL/GenBank/DDBJ whole genome shotgun (WGS) entry which is preliminary data.</text>
</comment>
<dbReference type="PROSITE" id="PS50878">
    <property type="entry name" value="RT_POL"/>
    <property type="match status" value="1"/>
</dbReference>
<name>A0A821VZP9_9BILA</name>
<gene>
    <name evidence="4" type="ORF">GRG538_LOCUS18721</name>
    <name evidence="5" type="ORF">QYT958_LOCUS31313</name>
</gene>
<evidence type="ECO:0000256" key="2">
    <source>
        <dbReference type="SAM" id="MobiDB-lite"/>
    </source>
</evidence>
<feature type="coiled-coil region" evidence="1">
    <location>
        <begin position="208"/>
        <end position="235"/>
    </location>
</feature>
<feature type="region of interest" description="Disordered" evidence="2">
    <location>
        <begin position="1"/>
        <end position="31"/>
    </location>
</feature>
<evidence type="ECO:0000313" key="6">
    <source>
        <dbReference type="Proteomes" id="UP000663848"/>
    </source>
</evidence>
<feature type="non-terminal residue" evidence="5">
    <location>
        <position position="755"/>
    </location>
</feature>
<sequence length="755" mass="91951">MNNLPKPLWDPRPLTPTNMNNQQQRQQQESTIRRTKLYRRRCHGNRKLRRFKNKCRQRGMNKEEIQRLIQDRCQQQEQQIDFRMDETNDDIELHQPITTTTITKSKRIIEKRMKLKMVLKKFNNRLPIYLKKAPNILIQNLSLQLQQKITNKKQQRYLYHRLQLLDQLHRIDQYRYLWQSYLNLGSTSNLWPIHIQKKMKSKNIESCVQYIEHHLNELEQQYHQATNELNEQAKSCPIKLKPFDILNQKLKEFVQLQRTRFTEKLNIQLTRHKNYIHENELYQTVLHHIHTDEQKSMIDQLIYIRERQLEIFENYLRLETRISMQCLPKELNRIENIITSIRYRPRFRNFLSIQFQQQQYKLIQEAKRNCLNLFLHAYEIQYQQFFKEFQCKNNTCSNEISLLECFRIYINYRIDRLKQVLYYERIPIFRRKLRRQRQHLKRKGKFFKQIQVSPYVILDLQRHPFTTTELKYLSRGPTYIRPNQSTLCPMKQRHKQIQVELNDMLSKIKNGLGNTTRDGYPSISKTASVYKLYEDRLRTCLTCQYMKSLPFIDQLRARKELKWIKSIRRKLKRYKLILRRTDKSGVFHIGHMRDYEQKAHSYRKTTGAYEELSTNPLNDIYRRVIDLLNQLRSQNQIREWQKQKLIPVQNKIELAYMYFLPKPHKKGTPLRPIINTIHAVTARISKFLDQKLRPLFDRYVRSTTIVDGVDLLHQIDQYIQKGYFNSSTLFITFDITNLYTMLPQEESLKILDEFL</sequence>
<dbReference type="EMBL" id="CAJOBR010016501">
    <property type="protein sequence ID" value="CAF4916194.1"/>
    <property type="molecule type" value="Genomic_DNA"/>
</dbReference>